<comment type="catalytic activity">
    <reaction evidence="20">
        <text>ATP + (deoxyribonucleotide)n-3'-hydroxyl + 5'-phospho-(deoxyribonucleotide)m = (deoxyribonucleotide)n+m + AMP + diphosphate.</text>
        <dbReference type="EC" id="6.5.1.1"/>
    </reaction>
</comment>
<evidence type="ECO:0000256" key="6">
    <source>
        <dbReference type="ARBA" id="ARBA00022722"/>
    </source>
</evidence>
<dbReference type="Gene3D" id="3.90.920.10">
    <property type="entry name" value="DNA primase, PRIM domain"/>
    <property type="match status" value="1"/>
</dbReference>
<dbReference type="GO" id="GO:0003887">
    <property type="term" value="F:DNA-directed DNA polymerase activity"/>
    <property type="evidence" value="ECO:0007669"/>
    <property type="project" value="UniProtKB-KW"/>
</dbReference>
<keyword evidence="11" id="KW-0269">Exonuclease</keyword>
<keyword evidence="5" id="KW-0548">Nucleotidyltransferase</keyword>
<dbReference type="PROSITE" id="PS50160">
    <property type="entry name" value="DNA_LIGASE_A3"/>
    <property type="match status" value="1"/>
</dbReference>
<keyword evidence="16" id="KW-0234">DNA repair</keyword>
<proteinExistence type="inferred from homology"/>
<evidence type="ECO:0000256" key="12">
    <source>
        <dbReference type="ARBA" id="ARBA00022840"/>
    </source>
</evidence>
<evidence type="ECO:0000256" key="3">
    <source>
        <dbReference type="ARBA" id="ARBA00022598"/>
    </source>
</evidence>
<evidence type="ECO:0000256" key="11">
    <source>
        <dbReference type="ARBA" id="ARBA00022839"/>
    </source>
</evidence>
<evidence type="ECO:0000256" key="1">
    <source>
        <dbReference type="ARBA" id="ARBA00001936"/>
    </source>
</evidence>
<comment type="similarity">
    <text evidence="21">In the C-terminal section; belongs to the ATP-dependent DNA ligase family.</text>
</comment>
<dbReference type="GO" id="GO:0003910">
    <property type="term" value="F:DNA ligase (ATP) activity"/>
    <property type="evidence" value="ECO:0007669"/>
    <property type="project" value="UniProtKB-EC"/>
</dbReference>
<dbReference type="Gene3D" id="3.30.1490.70">
    <property type="match status" value="1"/>
</dbReference>
<dbReference type="NCBIfam" id="TIGR02778">
    <property type="entry name" value="ligD_pol"/>
    <property type="match status" value="1"/>
</dbReference>
<dbReference type="InterPro" id="IPR012310">
    <property type="entry name" value="DNA_ligase_ATP-dep_cent"/>
</dbReference>
<evidence type="ECO:0000256" key="21">
    <source>
        <dbReference type="ARBA" id="ARBA00049981"/>
    </source>
</evidence>
<evidence type="ECO:0000259" key="23">
    <source>
        <dbReference type="PROSITE" id="PS50160"/>
    </source>
</evidence>
<gene>
    <name evidence="24" type="ORF">I6J18_22570</name>
</gene>
<keyword evidence="15" id="KW-0233">DNA recombination</keyword>
<keyword evidence="18" id="KW-0511">Multifunctional enzyme</keyword>
<dbReference type="SUPFAM" id="SSF56091">
    <property type="entry name" value="DNA ligase/mRNA capping enzyme, catalytic domain"/>
    <property type="match status" value="1"/>
</dbReference>
<reference evidence="24 25" key="1">
    <citation type="submission" date="2021-01" db="EMBL/GenBank/DDBJ databases">
        <title>FDA dAtabase for Regulatory Grade micrObial Sequences (FDA-ARGOS): Supporting development and validation of Infectious Disease Dx tests.</title>
        <authorList>
            <person name="Nelson B."/>
            <person name="Plummer A."/>
            <person name="Tallon L."/>
            <person name="Sadzewicz L."/>
            <person name="Zhao X."/>
            <person name="Boylan J."/>
            <person name="Ott S."/>
            <person name="Bowen H."/>
            <person name="Vavikolanu K."/>
            <person name="Mehta A."/>
            <person name="Aluvathingal J."/>
            <person name="Nadendla S."/>
            <person name="Myers T."/>
            <person name="Yan Y."/>
            <person name="Sichtig H."/>
        </authorList>
    </citation>
    <scope>NUCLEOTIDE SEQUENCE [LARGE SCALE GENOMIC DNA]</scope>
    <source>
        <strain evidence="24 25">FDAARGOS_1161</strain>
    </source>
</reference>
<dbReference type="Pfam" id="PF01068">
    <property type="entry name" value="DNA_ligase_A_M"/>
    <property type="match status" value="1"/>
</dbReference>
<keyword evidence="12" id="KW-0067">ATP-binding</keyword>
<evidence type="ECO:0000256" key="13">
    <source>
        <dbReference type="ARBA" id="ARBA00022932"/>
    </source>
</evidence>
<evidence type="ECO:0000313" key="25">
    <source>
        <dbReference type="Proteomes" id="UP000595254"/>
    </source>
</evidence>
<evidence type="ECO:0000256" key="9">
    <source>
        <dbReference type="ARBA" id="ARBA00022763"/>
    </source>
</evidence>
<dbReference type="Gene3D" id="2.40.50.140">
    <property type="entry name" value="Nucleic acid-binding proteins"/>
    <property type="match status" value="1"/>
</dbReference>
<evidence type="ECO:0000256" key="2">
    <source>
        <dbReference type="ARBA" id="ARBA00012727"/>
    </source>
</evidence>
<keyword evidence="7" id="KW-0479">Metal-binding</keyword>
<dbReference type="GO" id="GO:0005524">
    <property type="term" value="F:ATP binding"/>
    <property type="evidence" value="ECO:0007669"/>
    <property type="project" value="UniProtKB-KW"/>
</dbReference>
<accession>A0A974NM92</accession>
<keyword evidence="10" id="KW-0378">Hydrolase</keyword>
<evidence type="ECO:0000256" key="16">
    <source>
        <dbReference type="ARBA" id="ARBA00023204"/>
    </source>
</evidence>
<evidence type="ECO:0000256" key="14">
    <source>
        <dbReference type="ARBA" id="ARBA00023125"/>
    </source>
</evidence>
<dbReference type="InterPro" id="IPR014145">
    <property type="entry name" value="LigD_pol_dom"/>
</dbReference>
<keyword evidence="6" id="KW-0540">Nuclease</keyword>
<evidence type="ECO:0000256" key="19">
    <source>
        <dbReference type="ARBA" id="ARBA00029943"/>
    </source>
</evidence>
<dbReference type="NCBIfam" id="TIGR02779">
    <property type="entry name" value="NHEJ_ligase_lig"/>
    <property type="match status" value="1"/>
</dbReference>
<keyword evidence="17" id="KW-0464">Manganese</keyword>
<dbReference type="InterPro" id="IPR014146">
    <property type="entry name" value="LigD_ligase_dom"/>
</dbReference>
<dbReference type="Pfam" id="PF21686">
    <property type="entry name" value="LigD_Prim-Pol"/>
    <property type="match status" value="1"/>
</dbReference>
<evidence type="ECO:0000256" key="8">
    <source>
        <dbReference type="ARBA" id="ARBA00022741"/>
    </source>
</evidence>
<evidence type="ECO:0000256" key="15">
    <source>
        <dbReference type="ARBA" id="ARBA00023172"/>
    </source>
</evidence>
<keyword evidence="4" id="KW-0808">Transferase</keyword>
<comment type="similarity">
    <text evidence="22">In the N-terminal section; belongs to the LigD polymerase family.</text>
</comment>
<evidence type="ECO:0000313" key="24">
    <source>
        <dbReference type="EMBL" id="QQT00316.1"/>
    </source>
</evidence>
<keyword evidence="8" id="KW-0547">Nucleotide-binding</keyword>
<evidence type="ECO:0000256" key="5">
    <source>
        <dbReference type="ARBA" id="ARBA00022695"/>
    </source>
</evidence>
<organism evidence="24 25">
    <name type="scientific">Peribacillus psychrosaccharolyticus</name>
    <name type="common">Bacillus psychrosaccharolyticus</name>
    <dbReference type="NCBI Taxonomy" id="1407"/>
    <lineage>
        <taxon>Bacteria</taxon>
        <taxon>Bacillati</taxon>
        <taxon>Bacillota</taxon>
        <taxon>Bacilli</taxon>
        <taxon>Bacillales</taxon>
        <taxon>Bacillaceae</taxon>
        <taxon>Peribacillus</taxon>
    </lineage>
</organism>
<dbReference type="InterPro" id="IPR016059">
    <property type="entry name" value="DNA_ligase_ATP-dep_CS"/>
</dbReference>
<evidence type="ECO:0000256" key="10">
    <source>
        <dbReference type="ARBA" id="ARBA00022801"/>
    </source>
</evidence>
<protein>
    <recommendedName>
        <fullName evidence="2">DNA ligase (ATP)</fullName>
        <ecNumber evidence="2">6.5.1.1</ecNumber>
    </recommendedName>
    <alternativeName>
        <fullName evidence="19">NHEJ DNA polymerase</fullName>
    </alternativeName>
</protein>
<sequence length="620" mass="71545">MKPMLPTYRDDAPKGTDWLFEPKFDGFRAILTLSKHHISLISRNGKELLPQFPEIEAFINSILPNIEKELPLVFDGELVWLENPYKSNFMQMQWRGRLRNVELITKAATLSPCTLLAFDLLQIKGKSIMDLPYVKRKSLLFGFGQKQKLPLLPEPMHDARIQLVPNSETFDFIKEQILLHDGEGIVAKNAQSSWQEGKRTENWYKLKNWRTVTCFITALDKENKYLTCGVYKADEIVKIGQVKNGIQPSEKEIIRTLVKNNAHSEDDRYYFMDPSLCISVHFLHAYDQDHLREPQFDRFVLDQVPQNCTWEAFTTAQYTFPETVTVTSPDKPIWELSTQTVTKVDYLQYLRIISSWFLPFLQNRSLTSIRYPHGVLGGERFFQKNVPEYAPDFVKTVLESDHEAILCNDLQTLLWLGNQLAIEFHTPFQKSGKIMPDELVLDLDPPGHGHFHLAIKAALIIKGTLDTLNLSAFVKTSGNRGLQVHIPLPADVFSYNDTRMFTEFLGDYITGAYPDDFTTERMIKKRGTRLYLDFVQHHEGKTLIAPYSPRGNNFAGVATPLYWDELQDHIQITDYTILTVPERIRKLGCPFAEMEKARSQQPFGEVLAFLKQNRLKPHQN</sequence>
<dbReference type="NCBIfam" id="TIGR02776">
    <property type="entry name" value="NHEJ_ligase_prk"/>
    <property type="match status" value="1"/>
</dbReference>
<comment type="cofactor">
    <cofactor evidence="1">
        <name>Mn(2+)</name>
        <dbReference type="ChEBI" id="CHEBI:29035"/>
    </cofactor>
</comment>
<dbReference type="KEGG" id="ppsr:I6J18_22570"/>
<dbReference type="CDD" id="cd07906">
    <property type="entry name" value="Adenylation_DNA_ligase_LigD_LigC"/>
    <property type="match status" value="1"/>
</dbReference>
<evidence type="ECO:0000256" key="4">
    <source>
        <dbReference type="ARBA" id="ARBA00022679"/>
    </source>
</evidence>
<dbReference type="GO" id="GO:0004527">
    <property type="term" value="F:exonuclease activity"/>
    <property type="evidence" value="ECO:0007669"/>
    <property type="project" value="UniProtKB-KW"/>
</dbReference>
<keyword evidence="25" id="KW-1185">Reference proteome</keyword>
<dbReference type="GO" id="GO:0003677">
    <property type="term" value="F:DNA binding"/>
    <property type="evidence" value="ECO:0007669"/>
    <property type="project" value="UniProtKB-KW"/>
</dbReference>
<dbReference type="PANTHER" id="PTHR42705">
    <property type="entry name" value="BIFUNCTIONAL NON-HOMOLOGOUS END JOINING PROTEIN LIGD"/>
    <property type="match status" value="1"/>
</dbReference>
<dbReference type="Proteomes" id="UP000595254">
    <property type="component" value="Chromosome"/>
</dbReference>
<dbReference type="EC" id="6.5.1.1" evidence="2"/>
<evidence type="ECO:0000256" key="20">
    <source>
        <dbReference type="ARBA" id="ARBA00034003"/>
    </source>
</evidence>
<feature type="domain" description="ATP-dependent DNA ligase family profile" evidence="23">
    <location>
        <begin position="115"/>
        <end position="207"/>
    </location>
</feature>
<dbReference type="AlphaFoldDB" id="A0A974NM92"/>
<keyword evidence="13" id="KW-0239">DNA-directed DNA polymerase</keyword>
<dbReference type="PROSITE" id="PS00333">
    <property type="entry name" value="DNA_LIGASE_A2"/>
    <property type="match status" value="1"/>
</dbReference>
<dbReference type="InterPro" id="IPR014143">
    <property type="entry name" value="NHEJ_ligase_prk"/>
</dbReference>
<dbReference type="GO" id="GO:0046872">
    <property type="term" value="F:metal ion binding"/>
    <property type="evidence" value="ECO:0007669"/>
    <property type="project" value="UniProtKB-KW"/>
</dbReference>
<dbReference type="GO" id="GO:0006310">
    <property type="term" value="P:DNA recombination"/>
    <property type="evidence" value="ECO:0007669"/>
    <property type="project" value="UniProtKB-KW"/>
</dbReference>
<dbReference type="EMBL" id="CP068053">
    <property type="protein sequence ID" value="QQT00316.1"/>
    <property type="molecule type" value="Genomic_DNA"/>
</dbReference>
<dbReference type="NCBIfam" id="NF007211">
    <property type="entry name" value="PRK09633.1"/>
    <property type="match status" value="1"/>
</dbReference>
<keyword evidence="14" id="KW-0238">DNA-binding</keyword>
<keyword evidence="9" id="KW-0227">DNA damage</keyword>
<dbReference type="InterPro" id="IPR052171">
    <property type="entry name" value="NHEJ_LigD"/>
</dbReference>
<dbReference type="PANTHER" id="PTHR42705:SF2">
    <property type="entry name" value="BIFUNCTIONAL NON-HOMOLOGOUS END JOINING PROTEIN LIGD"/>
    <property type="match status" value="1"/>
</dbReference>
<keyword evidence="3 24" id="KW-0436">Ligase</keyword>
<evidence type="ECO:0000256" key="22">
    <source>
        <dbReference type="ARBA" id="ARBA00049990"/>
    </source>
</evidence>
<dbReference type="Gene3D" id="3.30.470.30">
    <property type="entry name" value="DNA ligase/mRNA capping enzyme"/>
    <property type="match status" value="1"/>
</dbReference>
<dbReference type="InterPro" id="IPR012340">
    <property type="entry name" value="NA-bd_OB-fold"/>
</dbReference>
<dbReference type="GO" id="GO:0006281">
    <property type="term" value="P:DNA repair"/>
    <property type="evidence" value="ECO:0007669"/>
    <property type="project" value="UniProtKB-KW"/>
</dbReference>
<evidence type="ECO:0000256" key="17">
    <source>
        <dbReference type="ARBA" id="ARBA00023211"/>
    </source>
</evidence>
<evidence type="ECO:0000256" key="7">
    <source>
        <dbReference type="ARBA" id="ARBA00022723"/>
    </source>
</evidence>
<evidence type="ECO:0000256" key="18">
    <source>
        <dbReference type="ARBA" id="ARBA00023268"/>
    </source>
</evidence>
<name>A0A974NM92_PERPY</name>